<feature type="compositionally biased region" description="Low complexity" evidence="2">
    <location>
        <begin position="38"/>
        <end position="72"/>
    </location>
</feature>
<organism evidence="4 5">
    <name type="scientific">Kitasatospora viridis</name>
    <dbReference type="NCBI Taxonomy" id="281105"/>
    <lineage>
        <taxon>Bacteria</taxon>
        <taxon>Bacillati</taxon>
        <taxon>Actinomycetota</taxon>
        <taxon>Actinomycetes</taxon>
        <taxon>Kitasatosporales</taxon>
        <taxon>Streptomycetaceae</taxon>
        <taxon>Kitasatospora</taxon>
    </lineage>
</organism>
<evidence type="ECO:0000313" key="4">
    <source>
        <dbReference type="EMBL" id="TWF83063.1"/>
    </source>
</evidence>
<name>A0A561T7H0_9ACTN</name>
<protein>
    <submittedName>
        <fullName evidence="4">Agmatine deiminase</fullName>
    </submittedName>
</protein>
<dbReference type="GO" id="GO:0009446">
    <property type="term" value="P:putrescine biosynthetic process"/>
    <property type="evidence" value="ECO:0007669"/>
    <property type="project" value="InterPro"/>
</dbReference>
<dbReference type="GO" id="GO:0047632">
    <property type="term" value="F:agmatine deiminase activity"/>
    <property type="evidence" value="ECO:0007669"/>
    <property type="project" value="TreeGrafter"/>
</dbReference>
<dbReference type="Gene3D" id="3.75.10.10">
    <property type="entry name" value="L-arginine/glycine Amidinotransferase, Chain A"/>
    <property type="match status" value="1"/>
</dbReference>
<dbReference type="OrthoDB" id="9808013at2"/>
<feature type="chain" id="PRO_5022213292" evidence="3">
    <location>
        <begin position="41"/>
        <end position="416"/>
    </location>
</feature>
<evidence type="ECO:0000256" key="3">
    <source>
        <dbReference type="SAM" id="SignalP"/>
    </source>
</evidence>
<reference evidence="4 5" key="1">
    <citation type="submission" date="2019-06" db="EMBL/GenBank/DDBJ databases">
        <title>Sequencing the genomes of 1000 actinobacteria strains.</title>
        <authorList>
            <person name="Klenk H.-P."/>
        </authorList>
    </citation>
    <scope>NUCLEOTIDE SEQUENCE [LARGE SCALE GENOMIC DNA]</scope>
    <source>
        <strain evidence="4 5">DSM 44826</strain>
    </source>
</reference>
<dbReference type="AlphaFoldDB" id="A0A561T7H0"/>
<dbReference type="EMBL" id="VIWT01000004">
    <property type="protein sequence ID" value="TWF83063.1"/>
    <property type="molecule type" value="Genomic_DNA"/>
</dbReference>
<dbReference type="PROSITE" id="PS51318">
    <property type="entry name" value="TAT"/>
    <property type="match status" value="1"/>
</dbReference>
<proteinExistence type="predicted"/>
<dbReference type="PANTHER" id="PTHR31377">
    <property type="entry name" value="AGMATINE DEIMINASE-RELATED"/>
    <property type="match status" value="1"/>
</dbReference>
<feature type="region of interest" description="Disordered" evidence="2">
    <location>
        <begin position="38"/>
        <end position="76"/>
    </location>
</feature>
<dbReference type="GO" id="GO:0004668">
    <property type="term" value="F:protein-arginine deiminase activity"/>
    <property type="evidence" value="ECO:0007669"/>
    <property type="project" value="InterPro"/>
</dbReference>
<keyword evidence="3" id="KW-0732">Signal</keyword>
<evidence type="ECO:0000256" key="2">
    <source>
        <dbReference type="SAM" id="MobiDB-lite"/>
    </source>
</evidence>
<sequence length="416" mass="43446">MDTSIHTPTPTPSRRRLLQFGATALPLLALGAALPGTASAASPTDASSADSTSTGTSATTTAANATPAGTPTLRMPAETDRHDRTFMAWPALSSIWGNQLSGVRNDVANVAYQISRYEPVVLVARPEQVADAQYACGSGAYYPITVLPIANDDLWIRDFGPTFVVGPGAIAGVDTNFNGWGKTGTSYYQPFAEDAAVAATLLAQYGVNRIQAPFTGEGGALETDGQGTLLATVSSLVNPNRNPGMTQDQVEQALKSALGQDKVIWLAGLAGQDITDDHVDCLARFTSPGRVILDKPGPGTEALWVNVYNQAKQVLQSATDAQGRALTVIELPGPDRSLIRGTGKDFLSSYTNFYTANGAVFVPQFGDSAADATAYSILQAEFPGRDIVQLNIDNIASGGGGIHCSTQSQPSVPPAV</sequence>
<keyword evidence="5" id="KW-1185">Reference proteome</keyword>
<dbReference type="SUPFAM" id="SSF55909">
    <property type="entry name" value="Pentein"/>
    <property type="match status" value="1"/>
</dbReference>
<keyword evidence="1" id="KW-0378">Hydrolase</keyword>
<accession>A0A561T7H0</accession>
<dbReference type="InterPro" id="IPR006311">
    <property type="entry name" value="TAT_signal"/>
</dbReference>
<dbReference type="Pfam" id="PF04371">
    <property type="entry name" value="PAD_porph"/>
    <property type="match status" value="1"/>
</dbReference>
<dbReference type="RefSeq" id="WP_145910298.1">
    <property type="nucleotide sequence ID" value="NZ_BAAAMZ010000007.1"/>
</dbReference>
<feature type="signal peptide" evidence="3">
    <location>
        <begin position="1"/>
        <end position="40"/>
    </location>
</feature>
<dbReference type="Proteomes" id="UP000317940">
    <property type="component" value="Unassembled WGS sequence"/>
</dbReference>
<gene>
    <name evidence="4" type="ORF">FHX73_14546</name>
</gene>
<evidence type="ECO:0000256" key="1">
    <source>
        <dbReference type="ARBA" id="ARBA00022801"/>
    </source>
</evidence>
<evidence type="ECO:0000313" key="5">
    <source>
        <dbReference type="Proteomes" id="UP000317940"/>
    </source>
</evidence>
<dbReference type="PANTHER" id="PTHR31377:SF0">
    <property type="entry name" value="AGMATINE DEIMINASE-RELATED"/>
    <property type="match status" value="1"/>
</dbReference>
<comment type="caution">
    <text evidence="4">The sequence shown here is derived from an EMBL/GenBank/DDBJ whole genome shotgun (WGS) entry which is preliminary data.</text>
</comment>
<dbReference type="InterPro" id="IPR007466">
    <property type="entry name" value="Peptidyl-Arg-deiminase_porph"/>
</dbReference>